<gene>
    <name evidence="1" type="ORF">CALCODRAFT_404596</name>
</gene>
<dbReference type="EMBL" id="KV424040">
    <property type="protein sequence ID" value="KZT53331.1"/>
    <property type="molecule type" value="Genomic_DNA"/>
</dbReference>
<dbReference type="InParanoid" id="A0A165DQR7"/>
<dbReference type="InterPro" id="IPR021109">
    <property type="entry name" value="Peptidase_aspartic_dom_sf"/>
</dbReference>
<keyword evidence="2" id="KW-1185">Reference proteome</keyword>
<evidence type="ECO:0008006" key="3">
    <source>
        <dbReference type="Google" id="ProtNLM"/>
    </source>
</evidence>
<proteinExistence type="predicted"/>
<evidence type="ECO:0000313" key="2">
    <source>
        <dbReference type="Proteomes" id="UP000076842"/>
    </source>
</evidence>
<dbReference type="STRING" id="1353952.A0A165DQR7"/>
<feature type="non-terminal residue" evidence="1">
    <location>
        <position position="112"/>
    </location>
</feature>
<dbReference type="Gene3D" id="2.40.70.10">
    <property type="entry name" value="Acid Proteases"/>
    <property type="match status" value="1"/>
</dbReference>
<dbReference type="SUPFAM" id="SSF50630">
    <property type="entry name" value="Acid proteases"/>
    <property type="match status" value="1"/>
</dbReference>
<dbReference type="AlphaFoldDB" id="A0A165DQR7"/>
<organism evidence="1 2">
    <name type="scientific">Calocera cornea HHB12733</name>
    <dbReference type="NCBI Taxonomy" id="1353952"/>
    <lineage>
        <taxon>Eukaryota</taxon>
        <taxon>Fungi</taxon>
        <taxon>Dikarya</taxon>
        <taxon>Basidiomycota</taxon>
        <taxon>Agaricomycotina</taxon>
        <taxon>Dacrymycetes</taxon>
        <taxon>Dacrymycetales</taxon>
        <taxon>Dacrymycetaceae</taxon>
        <taxon>Calocera</taxon>
    </lineage>
</organism>
<reference evidence="1 2" key="1">
    <citation type="journal article" date="2016" name="Mol. Biol. Evol.">
        <title>Comparative Genomics of Early-Diverging Mushroom-Forming Fungi Provides Insights into the Origins of Lignocellulose Decay Capabilities.</title>
        <authorList>
            <person name="Nagy L.G."/>
            <person name="Riley R."/>
            <person name="Tritt A."/>
            <person name="Adam C."/>
            <person name="Daum C."/>
            <person name="Floudas D."/>
            <person name="Sun H."/>
            <person name="Yadav J.S."/>
            <person name="Pangilinan J."/>
            <person name="Larsson K.H."/>
            <person name="Matsuura K."/>
            <person name="Barry K."/>
            <person name="Labutti K."/>
            <person name="Kuo R."/>
            <person name="Ohm R.A."/>
            <person name="Bhattacharya S.S."/>
            <person name="Shirouzu T."/>
            <person name="Yoshinaga Y."/>
            <person name="Martin F.M."/>
            <person name="Grigoriev I.V."/>
            <person name="Hibbett D.S."/>
        </authorList>
    </citation>
    <scope>NUCLEOTIDE SEQUENCE [LARGE SCALE GENOMIC DNA]</scope>
    <source>
        <strain evidence="1 2">HHB12733</strain>
    </source>
</reference>
<dbReference type="CDD" id="cd00303">
    <property type="entry name" value="retropepsin_like"/>
    <property type="match status" value="1"/>
</dbReference>
<feature type="non-terminal residue" evidence="1">
    <location>
        <position position="1"/>
    </location>
</feature>
<name>A0A165DQR7_9BASI</name>
<dbReference type="Pfam" id="PF13650">
    <property type="entry name" value="Asp_protease_2"/>
    <property type="match status" value="1"/>
</dbReference>
<dbReference type="Proteomes" id="UP000076842">
    <property type="component" value="Unassembled WGS sequence"/>
</dbReference>
<accession>A0A165DQR7</accession>
<dbReference type="OrthoDB" id="5596707at2759"/>
<protein>
    <recommendedName>
        <fullName evidence="3">Aspartic peptidase DDI1-type domain-containing protein</fullName>
    </recommendedName>
</protein>
<evidence type="ECO:0000313" key="1">
    <source>
        <dbReference type="EMBL" id="KZT53331.1"/>
    </source>
</evidence>
<sequence>VLDSGSGIVSISRATCEEIGAAMDPHVKARMESANGSVDELIGVIHNLPVTIDDMVFYVQAYVLDNPPFDVLLGRPFQVLSSCKTTDFADGSQMVELTCPNTSMTRQIYTHD</sequence>